<reference evidence="1 2" key="1">
    <citation type="journal article" date="2018" name="Biotechnol. Biofuels">
        <title>Integrative visual omics of the white-rot fungus Polyporus brumalis exposes the biotechnological potential of its oxidative enzymes for delignifying raw plant biomass.</title>
        <authorList>
            <person name="Miyauchi S."/>
            <person name="Rancon A."/>
            <person name="Drula E."/>
            <person name="Hage H."/>
            <person name="Chaduli D."/>
            <person name="Favel A."/>
            <person name="Grisel S."/>
            <person name="Henrissat B."/>
            <person name="Herpoel-Gimbert I."/>
            <person name="Ruiz-Duenas F.J."/>
            <person name="Chevret D."/>
            <person name="Hainaut M."/>
            <person name="Lin J."/>
            <person name="Wang M."/>
            <person name="Pangilinan J."/>
            <person name="Lipzen A."/>
            <person name="Lesage-Meessen L."/>
            <person name="Navarro D."/>
            <person name="Riley R."/>
            <person name="Grigoriev I.V."/>
            <person name="Zhou S."/>
            <person name="Raouche S."/>
            <person name="Rosso M.N."/>
        </authorList>
    </citation>
    <scope>NUCLEOTIDE SEQUENCE [LARGE SCALE GENOMIC DNA]</scope>
    <source>
        <strain evidence="1 2">BRFM 1820</strain>
    </source>
</reference>
<evidence type="ECO:0000313" key="1">
    <source>
        <dbReference type="EMBL" id="RDX46754.1"/>
    </source>
</evidence>
<proteinExistence type="predicted"/>
<dbReference type="AlphaFoldDB" id="A0A371D2J2"/>
<keyword evidence="2" id="KW-1185">Reference proteome</keyword>
<dbReference type="EMBL" id="KZ857424">
    <property type="protein sequence ID" value="RDX46754.1"/>
    <property type="molecule type" value="Genomic_DNA"/>
</dbReference>
<sequence>MLAGTRPSTVKIKIKMFGCRSGDGRYPRHQQLFLCSSLSYSISKLSMQAAGRRRRLRPLCFLRSSCGVRPGAVVSRRIAVESPLLHAGSRALLIYCSVLCVLSIHICHLAALLYAYSPHHSRCCTPPHEPTAPLENDGQCGALRALLRFPRASPYPSSSSSFFGPERWHAYTDYMQRLVSVRFVESFPAPLPSPSPCPPLSFVVCRLLASPHLSPPA</sequence>
<gene>
    <name evidence="1" type="ORF">OH76DRAFT_815560</name>
</gene>
<evidence type="ECO:0000313" key="2">
    <source>
        <dbReference type="Proteomes" id="UP000256964"/>
    </source>
</evidence>
<organism evidence="1 2">
    <name type="scientific">Lentinus brumalis</name>
    <dbReference type="NCBI Taxonomy" id="2498619"/>
    <lineage>
        <taxon>Eukaryota</taxon>
        <taxon>Fungi</taxon>
        <taxon>Dikarya</taxon>
        <taxon>Basidiomycota</taxon>
        <taxon>Agaricomycotina</taxon>
        <taxon>Agaricomycetes</taxon>
        <taxon>Polyporales</taxon>
        <taxon>Polyporaceae</taxon>
        <taxon>Lentinus</taxon>
    </lineage>
</organism>
<dbReference type="Proteomes" id="UP000256964">
    <property type="component" value="Unassembled WGS sequence"/>
</dbReference>
<protein>
    <submittedName>
        <fullName evidence="1">Uncharacterized protein</fullName>
    </submittedName>
</protein>
<name>A0A371D2J2_9APHY</name>
<accession>A0A371D2J2</accession>